<reference evidence="2 3" key="1">
    <citation type="submission" date="2023-06" db="EMBL/GenBank/DDBJ databases">
        <title>Influencing factors and mechanism of Cr(VI) reduction by facultative anaerobic Exiguobacterium sp. PY14.</title>
        <authorList>
            <person name="Zou L."/>
        </authorList>
    </citation>
    <scope>NUCLEOTIDE SEQUENCE [LARGE SCALE GENOMIC DNA]</scope>
    <source>
        <strain evidence="2 3">PY14</strain>
    </source>
</reference>
<sequence length="184" mass="20765">MFFLQMSGFPGSGKSTLSREIARRLDAVIVDHDVTKTALLESTAQHSLDPELAGRVAYDLDWALVEFHLSLGRNVILDSPCLYGVMIDRGLAMTADSGATYRYVECLVDDVDEINRRLRERERKLSQIRSVSPEDFYRTVTASERPAHMHTLTIDTNRPLETYLPDVIAYLQGIDRPPDASCDF</sequence>
<dbReference type="PANTHER" id="PTHR37807">
    <property type="entry name" value="OS07G0160300 PROTEIN"/>
    <property type="match status" value="1"/>
</dbReference>
<feature type="coiled-coil region" evidence="1">
    <location>
        <begin position="104"/>
        <end position="131"/>
    </location>
</feature>
<gene>
    <name evidence="2" type="ORF">QR695_03225</name>
</gene>
<organism evidence="2 3">
    <name type="scientific">Exiguobacterium mexicanum</name>
    <dbReference type="NCBI Taxonomy" id="340146"/>
    <lineage>
        <taxon>Bacteria</taxon>
        <taxon>Bacillati</taxon>
        <taxon>Bacillota</taxon>
        <taxon>Bacilli</taxon>
        <taxon>Bacillales</taxon>
        <taxon>Bacillales Family XII. Incertae Sedis</taxon>
        <taxon>Exiguobacterium</taxon>
    </lineage>
</organism>
<dbReference type="Pfam" id="PF13671">
    <property type="entry name" value="AAA_33"/>
    <property type="match status" value="1"/>
</dbReference>
<evidence type="ECO:0000313" key="3">
    <source>
        <dbReference type="Proteomes" id="UP001230807"/>
    </source>
</evidence>
<dbReference type="PANTHER" id="PTHR37807:SF3">
    <property type="entry name" value="OS07G0160300 PROTEIN"/>
    <property type="match status" value="1"/>
</dbReference>
<evidence type="ECO:0000256" key="1">
    <source>
        <dbReference type="SAM" id="Coils"/>
    </source>
</evidence>
<dbReference type="RefSeq" id="WP_214832783.1">
    <property type="nucleotide sequence ID" value="NZ_CP183077.1"/>
</dbReference>
<dbReference type="Proteomes" id="UP001230807">
    <property type="component" value="Unassembled WGS sequence"/>
</dbReference>
<comment type="caution">
    <text evidence="2">The sequence shown here is derived from an EMBL/GenBank/DDBJ whole genome shotgun (WGS) entry which is preliminary data.</text>
</comment>
<dbReference type="InterPro" id="IPR027417">
    <property type="entry name" value="P-loop_NTPase"/>
</dbReference>
<accession>A0ABT7MKR8</accession>
<evidence type="ECO:0000313" key="2">
    <source>
        <dbReference type="EMBL" id="MDL5376018.1"/>
    </source>
</evidence>
<protein>
    <submittedName>
        <fullName evidence="2">AAA family ATPase</fullName>
    </submittedName>
</protein>
<name>A0ABT7MKR8_9BACL</name>
<keyword evidence="1" id="KW-0175">Coiled coil</keyword>
<proteinExistence type="predicted"/>
<dbReference type="Gene3D" id="3.40.50.300">
    <property type="entry name" value="P-loop containing nucleotide triphosphate hydrolases"/>
    <property type="match status" value="1"/>
</dbReference>
<keyword evidence="3" id="KW-1185">Reference proteome</keyword>
<dbReference type="SUPFAM" id="SSF52540">
    <property type="entry name" value="P-loop containing nucleoside triphosphate hydrolases"/>
    <property type="match status" value="1"/>
</dbReference>
<dbReference type="EMBL" id="JASWER010000001">
    <property type="protein sequence ID" value="MDL5376018.1"/>
    <property type="molecule type" value="Genomic_DNA"/>
</dbReference>